<protein>
    <recommendedName>
        <fullName evidence="2">TPM domain-containing protein</fullName>
    </recommendedName>
</protein>
<dbReference type="STRING" id="1341695.BBOMB_1572"/>
<comment type="caution">
    <text evidence="3">The sequence shown here is derived from an EMBL/GenBank/DDBJ whole genome shotgun (WGS) entry which is preliminary data.</text>
</comment>
<name>A0A086BND3_9BIFI</name>
<evidence type="ECO:0000313" key="4">
    <source>
        <dbReference type="Proteomes" id="UP000028730"/>
    </source>
</evidence>
<feature type="domain" description="TPM" evidence="2">
    <location>
        <begin position="58"/>
        <end position="182"/>
    </location>
</feature>
<keyword evidence="1" id="KW-0472">Membrane</keyword>
<dbReference type="eggNOG" id="COG1512">
    <property type="taxonomic scope" value="Bacteria"/>
</dbReference>
<dbReference type="Pfam" id="PF04536">
    <property type="entry name" value="TPM_phosphatase"/>
    <property type="match status" value="1"/>
</dbReference>
<dbReference type="EMBL" id="ATLK01000003">
    <property type="protein sequence ID" value="KFF30447.1"/>
    <property type="molecule type" value="Genomic_DNA"/>
</dbReference>
<dbReference type="Gene3D" id="3.10.310.50">
    <property type="match status" value="1"/>
</dbReference>
<evidence type="ECO:0000259" key="2">
    <source>
        <dbReference type="Pfam" id="PF04536"/>
    </source>
</evidence>
<keyword evidence="4" id="KW-1185">Reference proteome</keyword>
<dbReference type="AlphaFoldDB" id="A0A086BND3"/>
<feature type="transmembrane region" description="Helical" evidence="1">
    <location>
        <begin position="201"/>
        <end position="220"/>
    </location>
</feature>
<accession>A0A086BND3</accession>
<dbReference type="PANTHER" id="PTHR30373">
    <property type="entry name" value="UPF0603 PROTEIN YGCG"/>
    <property type="match status" value="1"/>
</dbReference>
<dbReference type="OrthoDB" id="9810918at2"/>
<sequence length="289" mass="30540">MNDDKAVASRHGPALTSLPSLFLTVLTTLLIAVLPFYSGTASASPVDAPRDPVGSIYVQDGAHVLSDSTKRLIRDVNKKLEASDYKAQLLVVTADTVPSGQSIESWSIALAEKYKPGEGKKDTGLVYALAVNDHKDRLEVGYGLEDVIPDATAEQIVSQGERQFGRQDYDAGVREVVTSIDRIIVPSGEDARQNDGESQPVYSNFLLVIAIIMIGGLVWFKIARSVGRGRHSGAGLLLLGIPRLYSRHDDSFDDDDSFVGGGSFGGGGSFDGDSFGGGSFGGGGASGSW</sequence>
<dbReference type="Proteomes" id="UP000028730">
    <property type="component" value="Unassembled WGS sequence"/>
</dbReference>
<evidence type="ECO:0000313" key="3">
    <source>
        <dbReference type="EMBL" id="KFF30447.1"/>
    </source>
</evidence>
<dbReference type="InterPro" id="IPR007621">
    <property type="entry name" value="TPM_dom"/>
</dbReference>
<evidence type="ECO:0000256" key="1">
    <source>
        <dbReference type="SAM" id="Phobius"/>
    </source>
</evidence>
<proteinExistence type="predicted"/>
<organism evidence="3 4">
    <name type="scientific">Bifidobacterium bombi DSM 19703</name>
    <dbReference type="NCBI Taxonomy" id="1341695"/>
    <lineage>
        <taxon>Bacteria</taxon>
        <taxon>Bacillati</taxon>
        <taxon>Actinomycetota</taxon>
        <taxon>Actinomycetes</taxon>
        <taxon>Bifidobacteriales</taxon>
        <taxon>Bifidobacteriaceae</taxon>
        <taxon>Bifidobacterium</taxon>
    </lineage>
</organism>
<reference evidence="3 4" key="1">
    <citation type="journal article" date="2014" name="Appl. Environ. Microbiol.">
        <title>Genomic encyclopedia of type strains of the genus Bifidobacterium.</title>
        <authorList>
            <person name="Milani C."/>
            <person name="Lugli G.A."/>
            <person name="Duranti S."/>
            <person name="Turroni F."/>
            <person name="Bottacini F."/>
            <person name="Mangifesta M."/>
            <person name="Sanchez B."/>
            <person name="Viappiani A."/>
            <person name="Mancabelli L."/>
            <person name="Taminiau B."/>
            <person name="Delcenserie V."/>
            <person name="Barrangou R."/>
            <person name="Margolles A."/>
            <person name="van Sinderen D."/>
            <person name="Ventura M."/>
        </authorList>
    </citation>
    <scope>NUCLEOTIDE SEQUENCE [LARGE SCALE GENOMIC DNA]</scope>
    <source>
        <strain evidence="3 4">DSM 19703</strain>
    </source>
</reference>
<gene>
    <name evidence="3" type="ORF">BBOMB_1572</name>
</gene>
<dbReference type="PANTHER" id="PTHR30373:SF2">
    <property type="entry name" value="UPF0603 PROTEIN YGCG"/>
    <property type="match status" value="1"/>
</dbReference>
<keyword evidence="1" id="KW-0812">Transmembrane</keyword>
<keyword evidence="1" id="KW-1133">Transmembrane helix</keyword>
<dbReference type="RefSeq" id="WP_044088085.1">
    <property type="nucleotide sequence ID" value="NZ_ATLK01000003.1"/>
</dbReference>